<feature type="transmembrane region" description="Helical" evidence="1">
    <location>
        <begin position="191"/>
        <end position="210"/>
    </location>
</feature>
<reference evidence="2 3" key="1">
    <citation type="submission" date="2016-11" db="EMBL/GenBank/DDBJ databases">
        <authorList>
            <person name="Jaros S."/>
            <person name="Januszkiewicz K."/>
            <person name="Wedrychowicz H."/>
        </authorList>
    </citation>
    <scope>NUCLEOTIDE SEQUENCE [LARGE SCALE GENOMIC DNA]</scope>
    <source>
        <strain evidence="2 3">DSM 45627</strain>
    </source>
</reference>
<protein>
    <recommendedName>
        <fullName evidence="4">DUF4386 domain-containing protein</fullName>
    </recommendedName>
</protein>
<accession>A0A1M5DNN2</accession>
<dbReference type="RefSeq" id="WP_073385797.1">
    <property type="nucleotide sequence ID" value="NZ_FQVU01000001.1"/>
</dbReference>
<name>A0A1M5DNN2_9ACTN</name>
<evidence type="ECO:0000256" key="1">
    <source>
        <dbReference type="SAM" id="Phobius"/>
    </source>
</evidence>
<keyword evidence="1" id="KW-1133">Transmembrane helix</keyword>
<gene>
    <name evidence="2" type="ORF">SAMN05443575_0643</name>
</gene>
<organism evidence="2 3">
    <name type="scientific">Jatrophihabitans endophyticus</name>
    <dbReference type="NCBI Taxonomy" id="1206085"/>
    <lineage>
        <taxon>Bacteria</taxon>
        <taxon>Bacillati</taxon>
        <taxon>Actinomycetota</taxon>
        <taxon>Actinomycetes</taxon>
        <taxon>Jatrophihabitantales</taxon>
        <taxon>Jatrophihabitantaceae</taxon>
        <taxon>Jatrophihabitans</taxon>
    </lineage>
</organism>
<evidence type="ECO:0008006" key="4">
    <source>
        <dbReference type="Google" id="ProtNLM"/>
    </source>
</evidence>
<dbReference type="EMBL" id="FQVU01000001">
    <property type="protein sequence ID" value="SHF68583.1"/>
    <property type="molecule type" value="Genomic_DNA"/>
</dbReference>
<proteinExistence type="predicted"/>
<feature type="transmembrane region" description="Helical" evidence="1">
    <location>
        <begin position="164"/>
        <end position="185"/>
    </location>
</feature>
<dbReference type="AlphaFoldDB" id="A0A1M5DNN2"/>
<feature type="transmembrane region" description="Helical" evidence="1">
    <location>
        <begin position="55"/>
        <end position="76"/>
    </location>
</feature>
<dbReference type="OrthoDB" id="3476748at2"/>
<keyword evidence="1" id="KW-0472">Membrane</keyword>
<dbReference type="STRING" id="1206085.SAMN05443575_0643"/>
<feature type="transmembrane region" description="Helical" evidence="1">
    <location>
        <begin position="88"/>
        <end position="111"/>
    </location>
</feature>
<keyword evidence="1" id="KW-0812">Transmembrane</keyword>
<evidence type="ECO:0000313" key="3">
    <source>
        <dbReference type="Proteomes" id="UP000186132"/>
    </source>
</evidence>
<evidence type="ECO:0000313" key="2">
    <source>
        <dbReference type="EMBL" id="SHF68583.1"/>
    </source>
</evidence>
<dbReference type="Proteomes" id="UP000186132">
    <property type="component" value="Unassembled WGS sequence"/>
</dbReference>
<keyword evidence="3" id="KW-1185">Reference proteome</keyword>
<feature type="transmembrane region" description="Helical" evidence="1">
    <location>
        <begin position="131"/>
        <end position="157"/>
    </location>
</feature>
<dbReference type="PROSITE" id="PS51257">
    <property type="entry name" value="PROKAR_LIPOPROTEIN"/>
    <property type="match status" value="1"/>
</dbReference>
<sequence>MTRHPPQAGPPLPVPAAVALALTIACGAVHASGPRPDASPDAALAYLQEHHTRMHLLAFLVFATAVPLAVYSATAYRRLRRLGVSAPGAAIALVGGTLAAASLALSGLVTWVGAHSAGALTGPLARVLLDLAFATGGVGFATPLGLLLAGAAVPVLVLGLGPRWLGWAGLLLAVVAAVVGLALLFDALAPLLPVVRFGGLAWLVALGVTLPRTRRHRDADSGSVLA</sequence>